<dbReference type="EMBL" id="LNYN01000021">
    <property type="protein sequence ID" value="KTD33937.1"/>
    <property type="molecule type" value="Genomic_DNA"/>
</dbReference>
<dbReference type="Gene3D" id="1.10.443.10">
    <property type="entry name" value="Intergrase catalytic core"/>
    <property type="match status" value="1"/>
</dbReference>
<proteinExistence type="predicted"/>
<dbReference type="SUPFAM" id="SSF56349">
    <property type="entry name" value="DNA breaking-rejoining enzymes"/>
    <property type="match status" value="1"/>
</dbReference>
<evidence type="ECO:0000313" key="6">
    <source>
        <dbReference type="EMBL" id="KTD33937.1"/>
    </source>
</evidence>
<dbReference type="InterPro" id="IPR010998">
    <property type="entry name" value="Integrase_recombinase_N"/>
</dbReference>
<dbReference type="Proteomes" id="UP000054985">
    <property type="component" value="Unassembled WGS sequence"/>
</dbReference>
<dbReference type="InterPro" id="IPR025269">
    <property type="entry name" value="SAM-like_dom"/>
</dbReference>
<evidence type="ECO:0000256" key="2">
    <source>
        <dbReference type="ARBA" id="ARBA00023125"/>
    </source>
</evidence>
<evidence type="ECO:0000313" key="9">
    <source>
        <dbReference type="Proteomes" id="UP000254040"/>
    </source>
</evidence>
<keyword evidence="2 4" id="KW-0238">DNA-binding</keyword>
<dbReference type="GO" id="GO:0003677">
    <property type="term" value="F:DNA binding"/>
    <property type="evidence" value="ECO:0007669"/>
    <property type="project" value="UniProtKB-UniRule"/>
</dbReference>
<reference evidence="7 9" key="2">
    <citation type="submission" date="2018-06" db="EMBL/GenBank/DDBJ databases">
        <authorList>
            <consortium name="Pathogen Informatics"/>
            <person name="Doyle S."/>
        </authorList>
    </citation>
    <scope>NUCLEOTIDE SEQUENCE [LARGE SCALE GENOMIC DNA]</scope>
    <source>
        <strain evidence="7 9">NCTC12239</strain>
    </source>
</reference>
<reference evidence="6 8" key="1">
    <citation type="submission" date="2015-11" db="EMBL/GenBank/DDBJ databases">
        <title>Genomic analysis of 38 Legionella species identifies large and diverse effector repertoires.</title>
        <authorList>
            <person name="Burstein D."/>
            <person name="Amaro F."/>
            <person name="Zusman T."/>
            <person name="Lifshitz Z."/>
            <person name="Cohen O."/>
            <person name="Gilbert J.A."/>
            <person name="Pupko T."/>
            <person name="Shuman H.A."/>
            <person name="Segal G."/>
        </authorList>
    </citation>
    <scope>NUCLEOTIDE SEQUENCE [LARGE SCALE GENOMIC DNA]</scope>
    <source>
        <strain evidence="6 8">ATCC 43877</strain>
    </source>
</reference>
<evidence type="ECO:0000313" key="7">
    <source>
        <dbReference type="EMBL" id="STX61180.1"/>
    </source>
</evidence>
<dbReference type="STRING" id="39962.Lmor_1919"/>
<dbReference type="PROSITE" id="PS51900">
    <property type="entry name" value="CB"/>
    <property type="match status" value="1"/>
</dbReference>
<dbReference type="InterPro" id="IPR044068">
    <property type="entry name" value="CB"/>
</dbReference>
<evidence type="ECO:0000313" key="8">
    <source>
        <dbReference type="Proteomes" id="UP000054985"/>
    </source>
</evidence>
<dbReference type="Pfam" id="PF13102">
    <property type="entry name" value="Phage_int_SAM_5"/>
    <property type="match status" value="1"/>
</dbReference>
<dbReference type="Gene3D" id="1.10.150.130">
    <property type="match status" value="1"/>
</dbReference>
<name>A0A378JT09_9GAMM</name>
<protein>
    <submittedName>
        <fullName evidence="7">Site-specific tyrosine recombinase XerC</fullName>
    </submittedName>
</protein>
<evidence type="ECO:0000259" key="5">
    <source>
        <dbReference type="PROSITE" id="PS51900"/>
    </source>
</evidence>
<feature type="domain" description="Core-binding (CB)" evidence="5">
    <location>
        <begin position="8"/>
        <end position="98"/>
    </location>
</feature>
<evidence type="ECO:0000256" key="1">
    <source>
        <dbReference type="ARBA" id="ARBA00022908"/>
    </source>
</evidence>
<dbReference type="GO" id="GO:0006310">
    <property type="term" value="P:DNA recombination"/>
    <property type="evidence" value="ECO:0007669"/>
    <property type="project" value="UniProtKB-KW"/>
</dbReference>
<organism evidence="7 9">
    <name type="scientific">Legionella moravica</name>
    <dbReference type="NCBI Taxonomy" id="39962"/>
    <lineage>
        <taxon>Bacteria</taxon>
        <taxon>Pseudomonadati</taxon>
        <taxon>Pseudomonadota</taxon>
        <taxon>Gammaproteobacteria</taxon>
        <taxon>Legionellales</taxon>
        <taxon>Legionellaceae</taxon>
        <taxon>Legionella</taxon>
    </lineage>
</organism>
<dbReference type="InterPro" id="IPR011010">
    <property type="entry name" value="DNA_brk_join_enz"/>
</dbReference>
<sequence>MKKIQYNASNELIKSKFFEMLENAKGRDPKTVDSYVKAIHEFEVYTKFIDFKKFNTKLAVGFKEYLSNKKNKRTGEAISMSYLQHYTSQVREFFEWLSRQKGYDRYIQYDDAQYFTLTRNNRNRARATNFQESYTIEEIITTIRIMPASTPIEMRNKAMISLMLLTAPRISALQTARLGSIKYFKSFDAWAFVQNPNLVNTKFAKNITAFFIGNIPDLYNNILHFVSFLKEQGFTDKCPLFPKMVSSFTTEGLPCLILEKGFIRSQPVIRSIFRRAFNANQLPYHKPHTFRHAITRKMIHSVKAPLLLSNLAQNLGQEKDQGVIISTYGTSPEHERAGILKAFELE</sequence>
<keyword evidence="1" id="KW-0229">DNA integration</keyword>
<evidence type="ECO:0000256" key="3">
    <source>
        <dbReference type="ARBA" id="ARBA00023172"/>
    </source>
</evidence>
<dbReference type="AlphaFoldDB" id="A0A378JT09"/>
<dbReference type="Proteomes" id="UP000254040">
    <property type="component" value="Unassembled WGS sequence"/>
</dbReference>
<dbReference type="RefSeq" id="WP_028384024.1">
    <property type="nucleotide sequence ID" value="NZ_CAAAJG010000027.1"/>
</dbReference>
<dbReference type="EMBL" id="UGOG01000001">
    <property type="protein sequence ID" value="STX61180.1"/>
    <property type="molecule type" value="Genomic_DNA"/>
</dbReference>
<keyword evidence="8" id="KW-1185">Reference proteome</keyword>
<keyword evidence="3" id="KW-0233">DNA recombination</keyword>
<evidence type="ECO:0000256" key="4">
    <source>
        <dbReference type="PROSITE-ProRule" id="PRU01248"/>
    </source>
</evidence>
<dbReference type="GO" id="GO:0015074">
    <property type="term" value="P:DNA integration"/>
    <property type="evidence" value="ECO:0007669"/>
    <property type="project" value="UniProtKB-KW"/>
</dbReference>
<accession>A0A378JT09</accession>
<gene>
    <name evidence="6" type="ORF">Lmor_1919</name>
    <name evidence="7" type="ORF">NCTC12239_00083</name>
</gene>
<dbReference type="InterPro" id="IPR013762">
    <property type="entry name" value="Integrase-like_cat_sf"/>
</dbReference>